<dbReference type="InterPro" id="IPR010982">
    <property type="entry name" value="Lambda_DNA-bd_dom_sf"/>
</dbReference>
<dbReference type="PANTHER" id="PTHR35010">
    <property type="entry name" value="BLL4672 PROTEIN-RELATED"/>
    <property type="match status" value="1"/>
</dbReference>
<evidence type="ECO:0000313" key="2">
    <source>
        <dbReference type="EMBL" id="GDY39361.1"/>
    </source>
</evidence>
<dbReference type="Pfam" id="PF17765">
    <property type="entry name" value="MLTR_LBD"/>
    <property type="match status" value="1"/>
</dbReference>
<evidence type="ECO:0000313" key="3">
    <source>
        <dbReference type="Proteomes" id="UP000299290"/>
    </source>
</evidence>
<dbReference type="SUPFAM" id="SSF47413">
    <property type="entry name" value="lambda repressor-like DNA-binding domains"/>
    <property type="match status" value="1"/>
</dbReference>
<gene>
    <name evidence="2" type="ORF">SANT12839_002430</name>
</gene>
<feature type="domain" description="HTH cro/C1-type" evidence="1">
    <location>
        <begin position="35"/>
        <end position="85"/>
    </location>
</feature>
<sequence length="281" mass="31388">MTPAPAPRDLGAFLKARRAQLAPQDLGLPETDSRRKVAGLRRQEVAQLAAISVDYYTRLEQGRVRASASVLATLARALRLDDDQQKYLYELAGRSDARPRRRRGPAQRIRPAMRRLLDQLTGSPAVVLGKRMDILAWNVAAAALFTDFSVTPPGRRNYVRLLFTDPVVRALHREWEHDARDAVAALRMEAAADPDDPELAQLVGELSVQDADFRTWWAEHRVNNLSYGTKHYRHRLVGDLTLDCDVWSSPDGSGQRLMVLTAEPGSPSHDALRILTAWTAA</sequence>
<dbReference type="Gene3D" id="1.10.260.40">
    <property type="entry name" value="lambda repressor-like DNA-binding domains"/>
    <property type="match status" value="1"/>
</dbReference>
<reference evidence="2 3" key="1">
    <citation type="journal article" date="2020" name="Int. J. Syst. Evol. Microbiol.">
        <title>Reclassification of Streptomyces castelarensis and Streptomyces sporoclivatus as later heterotypic synonyms of Streptomyces antimycoticus.</title>
        <authorList>
            <person name="Komaki H."/>
            <person name="Tamura T."/>
        </authorList>
    </citation>
    <scope>NUCLEOTIDE SEQUENCE [LARGE SCALE GENOMIC DNA]</scope>
    <source>
        <strain evidence="2 3">NBRC 12839</strain>
    </source>
</reference>
<accession>A0A4D4JRL1</accession>
<dbReference type="GO" id="GO:0003677">
    <property type="term" value="F:DNA binding"/>
    <property type="evidence" value="ECO:0007669"/>
    <property type="project" value="InterPro"/>
</dbReference>
<evidence type="ECO:0000259" key="1">
    <source>
        <dbReference type="PROSITE" id="PS50943"/>
    </source>
</evidence>
<name>A0A4D4JRL1_9ACTN</name>
<dbReference type="AlphaFoldDB" id="A0A4D4JRL1"/>
<comment type="caution">
    <text evidence="2">The sequence shown here is derived from an EMBL/GenBank/DDBJ whole genome shotgun (WGS) entry which is preliminary data.</text>
</comment>
<dbReference type="SMART" id="SM00530">
    <property type="entry name" value="HTH_XRE"/>
    <property type="match status" value="1"/>
</dbReference>
<dbReference type="InterPro" id="IPR041413">
    <property type="entry name" value="MLTR_LBD"/>
</dbReference>
<organism evidence="2 3">
    <name type="scientific">Streptomyces antimycoticus</name>
    <dbReference type="NCBI Taxonomy" id="68175"/>
    <lineage>
        <taxon>Bacteria</taxon>
        <taxon>Bacillati</taxon>
        <taxon>Actinomycetota</taxon>
        <taxon>Actinomycetes</taxon>
        <taxon>Kitasatosporales</taxon>
        <taxon>Streptomycetaceae</taxon>
        <taxon>Streptomyces</taxon>
        <taxon>Streptomyces violaceusniger group</taxon>
    </lineage>
</organism>
<dbReference type="EMBL" id="BJHV01000001">
    <property type="protein sequence ID" value="GDY39361.1"/>
    <property type="molecule type" value="Genomic_DNA"/>
</dbReference>
<protein>
    <submittedName>
        <fullName evidence="2">Transcriptional regulator</fullName>
    </submittedName>
</protein>
<dbReference type="Proteomes" id="UP000299290">
    <property type="component" value="Unassembled WGS sequence"/>
</dbReference>
<dbReference type="PANTHER" id="PTHR35010:SF2">
    <property type="entry name" value="BLL4672 PROTEIN"/>
    <property type="match status" value="1"/>
</dbReference>
<keyword evidence="3" id="KW-1185">Reference proteome</keyword>
<dbReference type="CDD" id="cd00093">
    <property type="entry name" value="HTH_XRE"/>
    <property type="match status" value="1"/>
</dbReference>
<proteinExistence type="predicted"/>
<dbReference type="PROSITE" id="PS50943">
    <property type="entry name" value="HTH_CROC1"/>
    <property type="match status" value="1"/>
</dbReference>
<dbReference type="Gene3D" id="3.30.450.180">
    <property type="match status" value="1"/>
</dbReference>
<dbReference type="RefSeq" id="WP_137963645.1">
    <property type="nucleotide sequence ID" value="NZ_BJHV01000001.1"/>
</dbReference>
<dbReference type="Pfam" id="PF13560">
    <property type="entry name" value="HTH_31"/>
    <property type="match status" value="1"/>
</dbReference>
<dbReference type="InterPro" id="IPR001387">
    <property type="entry name" value="Cro/C1-type_HTH"/>
</dbReference>